<reference evidence="1 2" key="1">
    <citation type="submission" date="2015-01" db="EMBL/GenBank/DDBJ databases">
        <title>Genome Assembly of Bacillus badius MTCC 1458.</title>
        <authorList>
            <person name="Verma A."/>
            <person name="Khatri I."/>
            <person name="Mual P."/>
            <person name="Subramanian S."/>
            <person name="Krishnamurthi S."/>
        </authorList>
    </citation>
    <scope>NUCLEOTIDE SEQUENCE [LARGE SCALE GENOMIC DNA]</scope>
    <source>
        <strain evidence="1 2">MTCC 1458</strain>
    </source>
</reference>
<sequence length="57" mass="6422">MDSYSMSIRQTWQKTIIFAAMTPKKISENGQNHEFGAVCLSLGWLGNYLKNQKGGLE</sequence>
<protein>
    <submittedName>
        <fullName evidence="1">Uncharacterized protein</fullName>
    </submittedName>
</protein>
<accession>A0ABR5B091</accession>
<evidence type="ECO:0000313" key="2">
    <source>
        <dbReference type="Proteomes" id="UP000031982"/>
    </source>
</evidence>
<dbReference type="EMBL" id="JXLP01000001">
    <property type="protein sequence ID" value="KIL80368.1"/>
    <property type="molecule type" value="Genomic_DNA"/>
</dbReference>
<keyword evidence="2" id="KW-1185">Reference proteome</keyword>
<evidence type="ECO:0000313" key="1">
    <source>
        <dbReference type="EMBL" id="KIL80368.1"/>
    </source>
</evidence>
<proteinExistence type="predicted"/>
<dbReference type="Proteomes" id="UP000031982">
    <property type="component" value="Unassembled WGS sequence"/>
</dbReference>
<comment type="caution">
    <text evidence="1">The sequence shown here is derived from an EMBL/GenBank/DDBJ whole genome shotgun (WGS) entry which is preliminary data.</text>
</comment>
<name>A0ABR5B091_BACBA</name>
<organism evidence="1 2">
    <name type="scientific">Bacillus badius</name>
    <dbReference type="NCBI Taxonomy" id="1455"/>
    <lineage>
        <taxon>Bacteria</taxon>
        <taxon>Bacillati</taxon>
        <taxon>Bacillota</taxon>
        <taxon>Bacilli</taxon>
        <taxon>Bacillales</taxon>
        <taxon>Bacillaceae</taxon>
        <taxon>Pseudobacillus</taxon>
    </lineage>
</organism>
<gene>
    <name evidence="1" type="ORF">SD77_0216</name>
</gene>